<evidence type="ECO:0000313" key="2">
    <source>
        <dbReference type="Proteomes" id="UP000724874"/>
    </source>
</evidence>
<evidence type="ECO:0000313" key="1">
    <source>
        <dbReference type="EMBL" id="KAF8889164.1"/>
    </source>
</evidence>
<organism evidence="1 2">
    <name type="scientific">Gymnopilus junonius</name>
    <name type="common">Spectacular rustgill mushroom</name>
    <name type="synonym">Gymnopilus spectabilis subsp. junonius</name>
    <dbReference type="NCBI Taxonomy" id="109634"/>
    <lineage>
        <taxon>Eukaryota</taxon>
        <taxon>Fungi</taxon>
        <taxon>Dikarya</taxon>
        <taxon>Basidiomycota</taxon>
        <taxon>Agaricomycotina</taxon>
        <taxon>Agaricomycetes</taxon>
        <taxon>Agaricomycetidae</taxon>
        <taxon>Agaricales</taxon>
        <taxon>Agaricineae</taxon>
        <taxon>Hymenogastraceae</taxon>
        <taxon>Gymnopilus</taxon>
    </lineage>
</organism>
<dbReference type="AlphaFoldDB" id="A0A9P5NG78"/>
<proteinExistence type="predicted"/>
<accession>A0A9P5NG78</accession>
<gene>
    <name evidence="1" type="ORF">CPB84DRAFT_1785761</name>
</gene>
<keyword evidence="2" id="KW-1185">Reference proteome</keyword>
<sequence length="80" mass="8591">MPSTSESWMKSSLLLISPSALTSTLWHHVTGYSFRVQISSTMSSAPVIFGIYSEGTISARSGKEPILTSELNNGHSNNSS</sequence>
<comment type="caution">
    <text evidence="1">The sequence shown here is derived from an EMBL/GenBank/DDBJ whole genome shotgun (WGS) entry which is preliminary data.</text>
</comment>
<name>A0A9P5NG78_GYMJU</name>
<feature type="non-terminal residue" evidence="1">
    <location>
        <position position="80"/>
    </location>
</feature>
<dbReference type="EMBL" id="JADNYJ010000081">
    <property type="protein sequence ID" value="KAF8889164.1"/>
    <property type="molecule type" value="Genomic_DNA"/>
</dbReference>
<reference evidence="1" key="1">
    <citation type="submission" date="2020-11" db="EMBL/GenBank/DDBJ databases">
        <authorList>
            <consortium name="DOE Joint Genome Institute"/>
            <person name="Ahrendt S."/>
            <person name="Riley R."/>
            <person name="Andreopoulos W."/>
            <person name="LaButti K."/>
            <person name="Pangilinan J."/>
            <person name="Ruiz-duenas F.J."/>
            <person name="Barrasa J.M."/>
            <person name="Sanchez-Garcia M."/>
            <person name="Camarero S."/>
            <person name="Miyauchi S."/>
            <person name="Serrano A."/>
            <person name="Linde D."/>
            <person name="Babiker R."/>
            <person name="Drula E."/>
            <person name="Ayuso-Fernandez I."/>
            <person name="Pacheco R."/>
            <person name="Padilla G."/>
            <person name="Ferreira P."/>
            <person name="Barriuso J."/>
            <person name="Kellner H."/>
            <person name="Castanera R."/>
            <person name="Alfaro M."/>
            <person name="Ramirez L."/>
            <person name="Pisabarro A.G."/>
            <person name="Kuo A."/>
            <person name="Tritt A."/>
            <person name="Lipzen A."/>
            <person name="He G."/>
            <person name="Yan M."/>
            <person name="Ng V."/>
            <person name="Cullen D."/>
            <person name="Martin F."/>
            <person name="Rosso M.-N."/>
            <person name="Henrissat B."/>
            <person name="Hibbett D."/>
            <person name="Martinez A.T."/>
            <person name="Grigoriev I.V."/>
        </authorList>
    </citation>
    <scope>NUCLEOTIDE SEQUENCE</scope>
    <source>
        <strain evidence="1">AH 44721</strain>
    </source>
</reference>
<protein>
    <submittedName>
        <fullName evidence="1">Uncharacterized protein</fullName>
    </submittedName>
</protein>
<dbReference type="Proteomes" id="UP000724874">
    <property type="component" value="Unassembled WGS sequence"/>
</dbReference>